<feature type="domain" description="Fibronectin type III-like" evidence="9">
    <location>
        <begin position="684"/>
        <end position="754"/>
    </location>
</feature>
<dbReference type="Gene3D" id="2.60.40.10">
    <property type="entry name" value="Immunoglobulins"/>
    <property type="match status" value="1"/>
</dbReference>
<dbReference type="PANTHER" id="PTHR30620:SF16">
    <property type="entry name" value="LYSOSOMAL BETA GLUCOSIDASE"/>
    <property type="match status" value="1"/>
</dbReference>
<dbReference type="SUPFAM" id="SSF51445">
    <property type="entry name" value="(Trans)glycosidases"/>
    <property type="match status" value="1"/>
</dbReference>
<evidence type="ECO:0000256" key="3">
    <source>
        <dbReference type="ARBA" id="ARBA00012744"/>
    </source>
</evidence>
<feature type="chain" id="PRO_5031345998" description="beta-glucosidase" evidence="8">
    <location>
        <begin position="22"/>
        <end position="765"/>
    </location>
</feature>
<dbReference type="EC" id="3.2.1.21" evidence="3"/>
<dbReference type="InterPro" id="IPR013783">
    <property type="entry name" value="Ig-like_fold"/>
</dbReference>
<evidence type="ECO:0000256" key="5">
    <source>
        <dbReference type="ARBA" id="ARBA00022801"/>
    </source>
</evidence>
<evidence type="ECO:0000256" key="2">
    <source>
        <dbReference type="ARBA" id="ARBA00005336"/>
    </source>
</evidence>
<protein>
    <recommendedName>
        <fullName evidence="3">beta-glucosidase</fullName>
        <ecNumber evidence="3">3.2.1.21</ecNumber>
    </recommendedName>
</protein>
<dbReference type="InterPro" id="IPR026891">
    <property type="entry name" value="Fn3-like"/>
</dbReference>
<reference evidence="10 11" key="1">
    <citation type="submission" date="2020-08" db="EMBL/GenBank/DDBJ databases">
        <title>Genomic Encyclopedia of Type Strains, Phase IV (KMG-V): Genome sequencing to study the core and pangenomes of soil and plant-associated prokaryotes.</title>
        <authorList>
            <person name="Whitman W."/>
        </authorList>
    </citation>
    <scope>NUCLEOTIDE SEQUENCE [LARGE SCALE GENOMIC DNA]</scope>
    <source>
        <strain evidence="10 11">M8UP14</strain>
    </source>
</reference>
<dbReference type="EMBL" id="JACHIP010000004">
    <property type="protein sequence ID" value="MBB5058206.1"/>
    <property type="molecule type" value="Genomic_DNA"/>
</dbReference>
<dbReference type="AlphaFoldDB" id="A0A7W7ZE31"/>
<feature type="signal peptide" evidence="8">
    <location>
        <begin position="1"/>
        <end position="21"/>
    </location>
</feature>
<evidence type="ECO:0000313" key="11">
    <source>
        <dbReference type="Proteomes" id="UP000540989"/>
    </source>
</evidence>
<dbReference type="PANTHER" id="PTHR30620">
    <property type="entry name" value="PERIPLASMIC BETA-GLUCOSIDASE-RELATED"/>
    <property type="match status" value="1"/>
</dbReference>
<dbReference type="SUPFAM" id="SSF52279">
    <property type="entry name" value="Beta-D-glucan exohydrolase, C-terminal domain"/>
    <property type="match status" value="1"/>
</dbReference>
<dbReference type="SMART" id="SM01217">
    <property type="entry name" value="Fn3_like"/>
    <property type="match status" value="1"/>
</dbReference>
<comment type="caution">
    <text evidence="10">The sequence shown here is derived from an EMBL/GenBank/DDBJ whole genome shotgun (WGS) entry which is preliminary data.</text>
</comment>
<dbReference type="InterPro" id="IPR019800">
    <property type="entry name" value="Glyco_hydro_3_AS"/>
</dbReference>
<evidence type="ECO:0000313" key="10">
    <source>
        <dbReference type="EMBL" id="MBB5058206.1"/>
    </source>
</evidence>
<organism evidence="10 11">
    <name type="scientific">Granulicella aggregans</name>
    <dbReference type="NCBI Taxonomy" id="474949"/>
    <lineage>
        <taxon>Bacteria</taxon>
        <taxon>Pseudomonadati</taxon>
        <taxon>Acidobacteriota</taxon>
        <taxon>Terriglobia</taxon>
        <taxon>Terriglobales</taxon>
        <taxon>Acidobacteriaceae</taxon>
        <taxon>Granulicella</taxon>
    </lineage>
</organism>
<dbReference type="Pfam" id="PF14310">
    <property type="entry name" value="Fn3-like"/>
    <property type="match status" value="1"/>
</dbReference>
<proteinExistence type="inferred from homology"/>
<dbReference type="Pfam" id="PF00933">
    <property type="entry name" value="Glyco_hydro_3"/>
    <property type="match status" value="1"/>
</dbReference>
<dbReference type="GO" id="GO:0008422">
    <property type="term" value="F:beta-glucosidase activity"/>
    <property type="evidence" value="ECO:0007669"/>
    <property type="project" value="UniProtKB-EC"/>
</dbReference>
<dbReference type="FunFam" id="3.20.20.300:FF:000005">
    <property type="entry name" value="Periplasmic beta-glucosidase"/>
    <property type="match status" value="1"/>
</dbReference>
<keyword evidence="6 7" id="KW-0326">Glycosidase</keyword>
<evidence type="ECO:0000256" key="4">
    <source>
        <dbReference type="ARBA" id="ARBA00022729"/>
    </source>
</evidence>
<accession>A0A7W7ZE31</accession>
<gene>
    <name evidence="10" type="ORF">HDF16_002920</name>
</gene>
<dbReference type="PROSITE" id="PS51257">
    <property type="entry name" value="PROKAR_LIPOPROTEIN"/>
    <property type="match status" value="1"/>
</dbReference>
<dbReference type="NCBIfam" id="NF011678">
    <property type="entry name" value="PRK15098.1"/>
    <property type="match status" value="1"/>
</dbReference>
<dbReference type="PRINTS" id="PR00133">
    <property type="entry name" value="GLHYDRLASE3"/>
</dbReference>
<evidence type="ECO:0000256" key="7">
    <source>
        <dbReference type="RuleBase" id="RU361161"/>
    </source>
</evidence>
<dbReference type="Gene3D" id="3.40.50.1700">
    <property type="entry name" value="Glycoside hydrolase family 3 C-terminal domain"/>
    <property type="match status" value="1"/>
</dbReference>
<dbReference type="GO" id="GO:0009251">
    <property type="term" value="P:glucan catabolic process"/>
    <property type="evidence" value="ECO:0007669"/>
    <property type="project" value="TreeGrafter"/>
</dbReference>
<sequence>MYRIKRLFSVFSCGVSLLAAACAVNTAGLYAQSSKAPSEVEVNRFVDSLMKKMTLGEKIGQMEQTAGQPMYTPAAKAEELVRTGGTGSFLFFTDPVRINELQKIAVTESRLHIPLIFGYDVIHGFRTIAPIPLAMASSWDPALVTRTQGMAAQEARAAGVEWAFAPMVDIARDARWGRIMEGAGEDPVLGEAIAAAQVKGFQGEYVGTPEHILVSVKHFAGYGGGVGGRDYDSVDLSEEQLQNTYLRPYKAAVDAGAATVMSAYMDLNGVPATGNKWLLDDVLRKEWKFKGFVVSDWASVESLKTHGFAADAEDAAVRAANAGVNMEMTTSNYRDNLADAVKKGLVKEAQIDALVKPILAMKYRLGLFEHPYAGMDHFKAVTGSAEQRTAVREAAEQTAVLLRNEGNALPLSAALKSVAVIGPLGDSKLDTLGSWAIHGDRENVVTVAQGIREALPGATVTAVKGVEIERGSATIFDEQVPPTPVTLTTPEAKEAEFQRAIAAAKSADVAVMVLGEAQTMNGERASRASLTLPGEQQRLLEAVVATGKPVVLVLMTGRPLDLNWASTHVPAILNVWYPGSEGGHAVANLLFGKANPSGHLTVSWPRAAGQEPLFYNRYLTQIPDDVAGRYWDMPSTPLYVFGYGLSYSKFEVSDLKLVSGTVAGDGTLKVSVTLKNLSDVAGAEVVQLYTHQRAGSASRPVRELKAFTKIALGANETKTVELAVKAEELSFWSPSTHKRALEPGAFDVWVGVDSSAGLHGEFSVR</sequence>
<evidence type="ECO:0000256" key="6">
    <source>
        <dbReference type="ARBA" id="ARBA00023295"/>
    </source>
</evidence>
<comment type="catalytic activity">
    <reaction evidence="1">
        <text>Hydrolysis of terminal, non-reducing beta-D-glucosyl residues with release of beta-D-glucose.</text>
        <dbReference type="EC" id="3.2.1.21"/>
    </reaction>
</comment>
<keyword evidence="5 7" id="KW-0378">Hydrolase</keyword>
<dbReference type="RefSeq" id="WP_184217704.1">
    <property type="nucleotide sequence ID" value="NZ_JACHIP010000004.1"/>
</dbReference>
<dbReference type="Proteomes" id="UP000540989">
    <property type="component" value="Unassembled WGS sequence"/>
</dbReference>
<dbReference type="InterPro" id="IPR017853">
    <property type="entry name" value="GH"/>
</dbReference>
<dbReference type="InterPro" id="IPR036962">
    <property type="entry name" value="Glyco_hydro_3_N_sf"/>
</dbReference>
<dbReference type="InterPro" id="IPR001764">
    <property type="entry name" value="Glyco_hydro_3_N"/>
</dbReference>
<evidence type="ECO:0000256" key="1">
    <source>
        <dbReference type="ARBA" id="ARBA00000448"/>
    </source>
</evidence>
<keyword evidence="4 8" id="KW-0732">Signal</keyword>
<comment type="similarity">
    <text evidence="2 7">Belongs to the glycosyl hydrolase 3 family.</text>
</comment>
<dbReference type="Pfam" id="PF01915">
    <property type="entry name" value="Glyco_hydro_3_C"/>
    <property type="match status" value="1"/>
</dbReference>
<dbReference type="Gene3D" id="3.20.20.300">
    <property type="entry name" value="Glycoside hydrolase, family 3, N-terminal domain"/>
    <property type="match status" value="1"/>
</dbReference>
<dbReference type="InterPro" id="IPR002772">
    <property type="entry name" value="Glyco_hydro_3_C"/>
</dbReference>
<dbReference type="FunFam" id="2.60.40.10:FF:000495">
    <property type="entry name" value="Periplasmic beta-glucosidase"/>
    <property type="match status" value="1"/>
</dbReference>
<evidence type="ECO:0000259" key="9">
    <source>
        <dbReference type="SMART" id="SM01217"/>
    </source>
</evidence>
<dbReference type="InterPro" id="IPR036881">
    <property type="entry name" value="Glyco_hydro_3_C_sf"/>
</dbReference>
<evidence type="ECO:0000256" key="8">
    <source>
        <dbReference type="SAM" id="SignalP"/>
    </source>
</evidence>
<dbReference type="PROSITE" id="PS00775">
    <property type="entry name" value="GLYCOSYL_HYDROL_F3"/>
    <property type="match status" value="1"/>
</dbReference>
<dbReference type="InterPro" id="IPR051915">
    <property type="entry name" value="Cellulose_Degrad_GH3"/>
</dbReference>
<name>A0A7W7ZE31_9BACT</name>
<keyword evidence="11" id="KW-1185">Reference proteome</keyword>